<sequence length="61" mass="6857">MMSWWNSVRHLKSRKKAEGADLIVTTTPVSDTKGTPVIQTLSFLTGFGIEDDIEKIIDHIK</sequence>
<protein>
    <recommendedName>
        <fullName evidence="3">PTS EIIB type-2 domain-containing protein</fullName>
    </recommendedName>
</protein>
<accession>A0A5S9MAU9</accession>
<gene>
    <name evidence="1" type="ORF">BsIDN1_22840</name>
</gene>
<proteinExistence type="predicted"/>
<evidence type="ECO:0000313" key="1">
    <source>
        <dbReference type="EMBL" id="BBP88666.1"/>
    </source>
</evidence>
<evidence type="ECO:0008006" key="3">
    <source>
        <dbReference type="Google" id="ProtNLM"/>
    </source>
</evidence>
<organism evidence="1 2">
    <name type="scientific">Bacillus safensis</name>
    <dbReference type="NCBI Taxonomy" id="561879"/>
    <lineage>
        <taxon>Bacteria</taxon>
        <taxon>Bacillati</taxon>
        <taxon>Bacillota</taxon>
        <taxon>Bacilli</taxon>
        <taxon>Bacillales</taxon>
        <taxon>Bacillaceae</taxon>
        <taxon>Bacillus</taxon>
    </lineage>
</organism>
<reference evidence="1 2" key="1">
    <citation type="submission" date="2019-12" db="EMBL/GenBank/DDBJ databases">
        <title>Full genome sequence of a Bacillus safensis strain isolated from commercially available natto in Indonesia.</title>
        <authorList>
            <person name="Yoshida M."/>
            <person name="Uomi M."/>
            <person name="Waturangi D."/>
            <person name="Ekaputri J.J."/>
            <person name="Setiamarga D.H.E."/>
        </authorList>
    </citation>
    <scope>NUCLEOTIDE SEQUENCE [LARGE SCALE GENOMIC DNA]</scope>
    <source>
        <strain evidence="1 2">IDN1</strain>
    </source>
</reference>
<name>A0A5S9MAU9_BACIA</name>
<evidence type="ECO:0000313" key="2">
    <source>
        <dbReference type="Proteomes" id="UP000464658"/>
    </source>
</evidence>
<dbReference type="EMBL" id="AP021906">
    <property type="protein sequence ID" value="BBP88666.1"/>
    <property type="molecule type" value="Genomic_DNA"/>
</dbReference>
<dbReference type="AlphaFoldDB" id="A0A5S9MAU9"/>
<dbReference type="Proteomes" id="UP000464658">
    <property type="component" value="Chromosome"/>
</dbReference>
<dbReference type="Gene3D" id="3.40.50.2300">
    <property type="match status" value="1"/>
</dbReference>